<organism evidence="1 2">
    <name type="scientific">Diphasiastrum complanatum</name>
    <name type="common">Issler's clubmoss</name>
    <name type="synonym">Lycopodium complanatum</name>
    <dbReference type="NCBI Taxonomy" id="34168"/>
    <lineage>
        <taxon>Eukaryota</taxon>
        <taxon>Viridiplantae</taxon>
        <taxon>Streptophyta</taxon>
        <taxon>Embryophyta</taxon>
        <taxon>Tracheophyta</taxon>
        <taxon>Lycopodiopsida</taxon>
        <taxon>Lycopodiales</taxon>
        <taxon>Lycopodiaceae</taxon>
        <taxon>Lycopodioideae</taxon>
        <taxon>Diphasiastrum</taxon>
    </lineage>
</organism>
<evidence type="ECO:0000313" key="2">
    <source>
        <dbReference type="Proteomes" id="UP001162992"/>
    </source>
</evidence>
<gene>
    <name evidence="1" type="ORF">O6H91_17G086100</name>
</gene>
<dbReference type="EMBL" id="CM055108">
    <property type="protein sequence ID" value="KAJ7526186.1"/>
    <property type="molecule type" value="Genomic_DNA"/>
</dbReference>
<reference evidence="2" key="1">
    <citation type="journal article" date="2024" name="Proc. Natl. Acad. Sci. U.S.A.">
        <title>Extraordinary preservation of gene collinearity over three hundred million years revealed in homosporous lycophytes.</title>
        <authorList>
            <person name="Li C."/>
            <person name="Wickell D."/>
            <person name="Kuo L.Y."/>
            <person name="Chen X."/>
            <person name="Nie B."/>
            <person name="Liao X."/>
            <person name="Peng D."/>
            <person name="Ji J."/>
            <person name="Jenkins J."/>
            <person name="Williams M."/>
            <person name="Shu S."/>
            <person name="Plott C."/>
            <person name="Barry K."/>
            <person name="Rajasekar S."/>
            <person name="Grimwood J."/>
            <person name="Han X."/>
            <person name="Sun S."/>
            <person name="Hou Z."/>
            <person name="He W."/>
            <person name="Dai G."/>
            <person name="Sun C."/>
            <person name="Schmutz J."/>
            <person name="Leebens-Mack J.H."/>
            <person name="Li F.W."/>
            <person name="Wang L."/>
        </authorList>
    </citation>
    <scope>NUCLEOTIDE SEQUENCE [LARGE SCALE GENOMIC DNA]</scope>
    <source>
        <strain evidence="2">cv. PW_Plant_1</strain>
    </source>
</reference>
<proteinExistence type="predicted"/>
<dbReference type="Proteomes" id="UP001162992">
    <property type="component" value="Chromosome 17"/>
</dbReference>
<name>A0ACC2B8X4_DIPCM</name>
<protein>
    <submittedName>
        <fullName evidence="1">Uncharacterized protein</fullName>
    </submittedName>
</protein>
<accession>A0ACC2B8X4</accession>
<sequence>MTAATRRKDDVLMLEAAAASGGRDPRWRSGSFDDYSMDALPYIDHDYSHPQVKAEVDKLIEDEMKRSTKRPASFLADLPPLPAVDLEECPMLSKEFERVRLGKPPLTMDMSRYALDPPHLNRRYDVNAWKHALHNAESQLQHQTIRVENLELMLKYGANAWKVHNQHLEAFHSRLQAITRDYAHSIESINRERKLNQQAAAAELGRLEVQWKELSQKNLDIESACLELAVSVQKLHQEALEKGANCDSQTQTL</sequence>
<keyword evidence="2" id="KW-1185">Reference proteome</keyword>
<comment type="caution">
    <text evidence="1">The sequence shown here is derived from an EMBL/GenBank/DDBJ whole genome shotgun (WGS) entry which is preliminary data.</text>
</comment>
<evidence type="ECO:0000313" key="1">
    <source>
        <dbReference type="EMBL" id="KAJ7526186.1"/>
    </source>
</evidence>